<dbReference type="RefSeq" id="XP_003294618.1">
    <property type="nucleotide sequence ID" value="XM_003294570.1"/>
</dbReference>
<dbReference type="Pfam" id="PF00643">
    <property type="entry name" value="zf-B_box"/>
    <property type="match status" value="1"/>
</dbReference>
<dbReference type="CDD" id="cd19756">
    <property type="entry name" value="Bbox2"/>
    <property type="match status" value="1"/>
</dbReference>
<keyword evidence="3" id="KW-1185">Reference proteome</keyword>
<reference evidence="3" key="1">
    <citation type="journal article" date="2011" name="Genome Biol.">
        <title>Comparative genomics of the social amoebae Dictyostelium discoideum and Dictyostelium purpureum.</title>
        <authorList>
            <consortium name="US DOE Joint Genome Institute (JGI-PGF)"/>
            <person name="Sucgang R."/>
            <person name="Kuo A."/>
            <person name="Tian X."/>
            <person name="Salerno W."/>
            <person name="Parikh A."/>
            <person name="Feasley C.L."/>
            <person name="Dalin E."/>
            <person name="Tu H."/>
            <person name="Huang E."/>
            <person name="Barry K."/>
            <person name="Lindquist E."/>
            <person name="Shapiro H."/>
            <person name="Bruce D."/>
            <person name="Schmutz J."/>
            <person name="Salamov A."/>
            <person name="Fey P."/>
            <person name="Gaudet P."/>
            <person name="Anjard C."/>
            <person name="Babu M.M."/>
            <person name="Basu S."/>
            <person name="Bushmanova Y."/>
            <person name="van der Wel H."/>
            <person name="Katoh-Kurasawa M."/>
            <person name="Dinh C."/>
            <person name="Coutinho P.M."/>
            <person name="Saito T."/>
            <person name="Elias M."/>
            <person name="Schaap P."/>
            <person name="Kay R.R."/>
            <person name="Henrissat B."/>
            <person name="Eichinger L."/>
            <person name="Rivero F."/>
            <person name="Putnam N.H."/>
            <person name="West C.M."/>
            <person name="Loomis W.F."/>
            <person name="Chisholm R.L."/>
            <person name="Shaulsky G."/>
            <person name="Strassmann J.E."/>
            <person name="Queller D.C."/>
            <person name="Kuspa A."/>
            <person name="Grigoriev I.V."/>
        </authorList>
    </citation>
    <scope>NUCLEOTIDE SEQUENCE [LARGE SCALE GENOMIC DNA]</scope>
    <source>
        <strain evidence="3">QSDP1</strain>
    </source>
</reference>
<feature type="non-terminal residue" evidence="2">
    <location>
        <position position="489"/>
    </location>
</feature>
<evidence type="ECO:0000313" key="2">
    <source>
        <dbReference type="EMBL" id="EGC28858.1"/>
    </source>
</evidence>
<dbReference type="InterPro" id="IPR008615">
    <property type="entry name" value="FNIP"/>
</dbReference>
<organism evidence="2 3">
    <name type="scientific">Dictyostelium purpureum</name>
    <name type="common">Slime mold</name>
    <dbReference type="NCBI Taxonomy" id="5786"/>
    <lineage>
        <taxon>Eukaryota</taxon>
        <taxon>Amoebozoa</taxon>
        <taxon>Evosea</taxon>
        <taxon>Eumycetozoa</taxon>
        <taxon>Dictyostelia</taxon>
        <taxon>Dictyosteliales</taxon>
        <taxon>Dictyosteliaceae</taxon>
        <taxon>Dictyostelium</taxon>
    </lineage>
</organism>
<evidence type="ECO:0000259" key="1">
    <source>
        <dbReference type="Pfam" id="PF00643"/>
    </source>
</evidence>
<dbReference type="GeneID" id="10507075"/>
<dbReference type="InParanoid" id="F1A4M6"/>
<sequence length="489" mass="56835">MIYNQQYDIKCLDHPKQNIISICSTCPNNTPVCIGCITGIHNGHKFKSIEDDNVRYQIQQDINNQILPNLHNSLENNKKKLDESKNHFKQIQENNTNNYKKTFDIFKELKDIINAKENEIKLLLLTKSEENIEVNNIIPTRIENNINRINNAITYSSVTDYNNIDGFIELLKHIHQCCNLLPNINNNDLPEYRDTQLIIKQNNLNSIKDLNYIEVVDYIALKTLKLFTLYEGYDISHLEIPTTATRLALPNGFDQPLDFIPPTINSLLLENIKYQLKPDSIPKTVKHLYLKGSFDQPLDFIPPTVEWLYLENIKYQLKPDSIPTTVKNLVLLDGFDQPFDFIPPTVVCLHIENIEYQIEPDSIPKTVKHLALQDGFDQPLDFIPPTVEWLYLENIKYQLKPDSIPKTVKHLYLKGSFDQPLDFIPPTVEYLYLENIKYQLKPDSIPTTVKYLTLQDGFDQPLDFIPPTVEWLNLKNIKYQLKPDSIPKT</sequence>
<dbReference type="eggNOG" id="ENOG502QRJ9">
    <property type="taxonomic scope" value="Eukaryota"/>
</dbReference>
<feature type="domain" description="B box-type" evidence="1">
    <location>
        <begin position="8"/>
        <end position="49"/>
    </location>
</feature>
<dbReference type="PANTHER" id="PTHR32031">
    <property type="entry name" value="FNIP REPEAT-CONTAINING PROTEIN-RELATED-RELATED"/>
    <property type="match status" value="1"/>
</dbReference>
<dbReference type="Proteomes" id="UP000001064">
    <property type="component" value="Unassembled WGS sequence"/>
</dbReference>
<proteinExistence type="predicted"/>
<dbReference type="GO" id="GO:0008270">
    <property type="term" value="F:zinc ion binding"/>
    <property type="evidence" value="ECO:0007669"/>
    <property type="project" value="InterPro"/>
</dbReference>
<dbReference type="SUPFAM" id="SSF57845">
    <property type="entry name" value="B-box zinc-binding domain"/>
    <property type="match status" value="1"/>
</dbReference>
<dbReference type="Gene3D" id="3.30.160.60">
    <property type="entry name" value="Classic Zinc Finger"/>
    <property type="match status" value="1"/>
</dbReference>
<dbReference type="AlphaFoldDB" id="F1A4M6"/>
<gene>
    <name evidence="2" type="ORF">DICPUDRAFT_85080</name>
</gene>
<dbReference type="EMBL" id="GL871530">
    <property type="protein sequence ID" value="EGC28858.1"/>
    <property type="molecule type" value="Genomic_DNA"/>
</dbReference>
<dbReference type="InterPro" id="IPR000315">
    <property type="entry name" value="Znf_B-box"/>
</dbReference>
<dbReference type="InterPro" id="IPR052697">
    <property type="entry name" value="FNIP_repeat"/>
</dbReference>
<dbReference type="VEuPathDB" id="AmoebaDB:DICPUDRAFT_85080"/>
<dbReference type="PANTHER" id="PTHR32031:SF47">
    <property type="entry name" value="B BOX-TYPE DOMAIN-CONTAINING PROTEIN-RELATED"/>
    <property type="match status" value="1"/>
</dbReference>
<accession>F1A4M6</accession>
<dbReference type="KEGG" id="dpp:DICPUDRAFT_85080"/>
<evidence type="ECO:0000313" key="3">
    <source>
        <dbReference type="Proteomes" id="UP000001064"/>
    </source>
</evidence>
<dbReference type="Pfam" id="PF05725">
    <property type="entry name" value="FNIP"/>
    <property type="match status" value="4"/>
</dbReference>
<name>F1A4M6_DICPU</name>
<dbReference type="OMA" id="FWHVILL"/>
<protein>
    <recommendedName>
        <fullName evidence="1">B box-type domain-containing protein</fullName>
    </recommendedName>
</protein>